<dbReference type="RefSeq" id="XP_007605038.1">
    <property type="nucleotide sequence ID" value="XM_007604976.1"/>
</dbReference>
<dbReference type="OrthoDB" id="340346at2759"/>
<evidence type="ECO:0000313" key="1">
    <source>
        <dbReference type="EMBL" id="ELA41352.1"/>
    </source>
</evidence>
<keyword evidence="2" id="KW-1185">Reference proteome</keyword>
<dbReference type="Gene3D" id="1.25.10.10">
    <property type="entry name" value="Leucine-rich Repeat Variant"/>
    <property type="match status" value="1"/>
</dbReference>
<dbReference type="InterPro" id="IPR011989">
    <property type="entry name" value="ARM-like"/>
</dbReference>
<evidence type="ECO:0008006" key="3">
    <source>
        <dbReference type="Google" id="ProtNLM"/>
    </source>
</evidence>
<gene>
    <name evidence="1" type="ORF">VICG_01592</name>
</gene>
<proteinExistence type="predicted"/>
<name>L2GM28_VITCO</name>
<dbReference type="VEuPathDB" id="MicrosporidiaDB:VICG_01592"/>
<dbReference type="OMA" id="DEYIMRE"/>
<reference evidence="2" key="1">
    <citation type="submission" date="2011-05" db="EMBL/GenBank/DDBJ databases">
        <title>The genome sequence of Vittaforma corneae strain ATCC 50505.</title>
        <authorList>
            <consortium name="The Broad Institute Genome Sequencing Platform"/>
            <person name="Cuomo C."/>
            <person name="Didier E."/>
            <person name="Bowers L."/>
            <person name="Young S.K."/>
            <person name="Zeng Q."/>
            <person name="Gargeya S."/>
            <person name="Fitzgerald M."/>
            <person name="Haas B."/>
            <person name="Abouelleil A."/>
            <person name="Alvarado L."/>
            <person name="Arachchi H.M."/>
            <person name="Berlin A."/>
            <person name="Chapman S.B."/>
            <person name="Gearin G."/>
            <person name="Goldberg J."/>
            <person name="Griggs A."/>
            <person name="Gujja S."/>
            <person name="Hansen M."/>
            <person name="Heiman D."/>
            <person name="Howarth C."/>
            <person name="Larimer J."/>
            <person name="Lui A."/>
            <person name="MacDonald P.J.P."/>
            <person name="McCowen C."/>
            <person name="Montmayeur A."/>
            <person name="Murphy C."/>
            <person name="Neiman D."/>
            <person name="Pearson M."/>
            <person name="Priest M."/>
            <person name="Roberts A."/>
            <person name="Saif S."/>
            <person name="Shea T."/>
            <person name="Sisk P."/>
            <person name="Stolte C."/>
            <person name="Sykes S."/>
            <person name="Wortman J."/>
            <person name="Nusbaum C."/>
            <person name="Birren B."/>
        </authorList>
    </citation>
    <scope>NUCLEOTIDE SEQUENCE [LARGE SCALE GENOMIC DNA]</scope>
    <source>
        <strain evidence="2">ATCC 50505</strain>
    </source>
</reference>
<sequence length="446" mass="52168">MDMNLLDIAEIQSLIGVSEELTENVMHRIRSLPPSRAFLSIYNILLIERFESTLPLIEKVMAEKIDLDFLRLLQSSRFYLHRMAVPLLVKNLSFAEKKSILKISLKDEICEVVKRTVFSIRESNPFDAEELLEIALDLFKSKYTMVKILCVDILAMLGESSFLLIDLIKSTNWRMRLKVASRISEFSQGDQEKITSELISDPLDEVRIELARHLTSLSYTQLLDDPNELVRGNYLRGVLDKIEDEAVLRKMLEDSSWEVRKRLLGLKGEMFKKITIPLIRNKTENVPWRDKYEIFCLVEEKVSDEFTSKLLMVFLLKHIRDKVWEVRQQAQRILVKIVQLHSWIEEYFYELESLAASPNYLHRISVVPVVVEYDLRFKTDLGRKLKEDAVANVRERFKDYCDARGIKMDYLSGYDEAGFDTSFADSPLDTVRSEHNRKDQNDSYFE</sequence>
<dbReference type="HOGENOM" id="CLU_595849_0_0_1"/>
<organism evidence="1 2">
    <name type="scientific">Vittaforma corneae (strain ATCC 50505)</name>
    <name type="common">Microsporidian parasite</name>
    <name type="synonym">Nosema corneum</name>
    <dbReference type="NCBI Taxonomy" id="993615"/>
    <lineage>
        <taxon>Eukaryota</taxon>
        <taxon>Fungi</taxon>
        <taxon>Fungi incertae sedis</taxon>
        <taxon>Microsporidia</taxon>
        <taxon>Nosematidae</taxon>
        <taxon>Vittaforma</taxon>
    </lineage>
</organism>
<dbReference type="EMBL" id="JH370145">
    <property type="protein sequence ID" value="ELA41352.1"/>
    <property type="molecule type" value="Genomic_DNA"/>
</dbReference>
<evidence type="ECO:0000313" key="2">
    <source>
        <dbReference type="Proteomes" id="UP000011082"/>
    </source>
</evidence>
<dbReference type="Proteomes" id="UP000011082">
    <property type="component" value="Unassembled WGS sequence"/>
</dbReference>
<dbReference type="InParanoid" id="L2GM28"/>
<dbReference type="SUPFAM" id="SSF48371">
    <property type="entry name" value="ARM repeat"/>
    <property type="match status" value="1"/>
</dbReference>
<dbReference type="InterPro" id="IPR016024">
    <property type="entry name" value="ARM-type_fold"/>
</dbReference>
<accession>L2GM28</accession>
<protein>
    <recommendedName>
        <fullName evidence="3">Condensin complex subunit 1 C-terminal domain-containing protein</fullName>
    </recommendedName>
</protein>
<dbReference type="STRING" id="993615.L2GM28"/>
<dbReference type="AlphaFoldDB" id="L2GM28"/>
<dbReference type="GeneID" id="19882303"/>